<dbReference type="AlphaFoldDB" id="A0A5P1F623"/>
<dbReference type="OMA" id="CKDIICW"/>
<feature type="region of interest" description="Disordered" evidence="1">
    <location>
        <begin position="96"/>
        <end position="125"/>
    </location>
</feature>
<dbReference type="Pfam" id="PF14223">
    <property type="entry name" value="Retrotran_gag_2"/>
    <property type="match status" value="1"/>
</dbReference>
<proteinExistence type="predicted"/>
<dbReference type="Proteomes" id="UP000243459">
    <property type="component" value="Chromosome 4"/>
</dbReference>
<evidence type="ECO:0000256" key="1">
    <source>
        <dbReference type="SAM" id="MobiDB-lite"/>
    </source>
</evidence>
<evidence type="ECO:0000313" key="3">
    <source>
        <dbReference type="Proteomes" id="UP000243459"/>
    </source>
</evidence>
<gene>
    <name evidence="2" type="ORF">A4U43_C04F32830</name>
</gene>
<organism evidence="2 3">
    <name type="scientific">Asparagus officinalis</name>
    <name type="common">Garden asparagus</name>
    <dbReference type="NCBI Taxonomy" id="4686"/>
    <lineage>
        <taxon>Eukaryota</taxon>
        <taxon>Viridiplantae</taxon>
        <taxon>Streptophyta</taxon>
        <taxon>Embryophyta</taxon>
        <taxon>Tracheophyta</taxon>
        <taxon>Spermatophyta</taxon>
        <taxon>Magnoliopsida</taxon>
        <taxon>Liliopsida</taxon>
        <taxon>Asparagales</taxon>
        <taxon>Asparagaceae</taxon>
        <taxon>Asparagoideae</taxon>
        <taxon>Asparagus</taxon>
    </lineage>
</organism>
<keyword evidence="3" id="KW-1185">Reference proteome</keyword>
<dbReference type="EMBL" id="CM007384">
    <property type="protein sequence ID" value="ONK73554.1"/>
    <property type="molecule type" value="Genomic_DNA"/>
</dbReference>
<accession>A0A5P1F623</accession>
<dbReference type="Gramene" id="ONK73554">
    <property type="protein sequence ID" value="ONK73554"/>
    <property type="gene ID" value="A4U43_C04F32830"/>
</dbReference>
<sequence>MEVLGKMYEQPSAAKKVHLVKILFNLMLHLSEFNTIVDQLISVNITFDDEVQALLILSQLPDSWVGCVIVISNSVGKEKLKLSEVVSMIISEEVRRKSSKSKGSVSILNFKQRGRSQKKDNQNKK</sequence>
<reference evidence="3" key="1">
    <citation type="journal article" date="2017" name="Nat. Commun.">
        <title>The asparagus genome sheds light on the origin and evolution of a young Y chromosome.</title>
        <authorList>
            <person name="Harkess A."/>
            <person name="Zhou J."/>
            <person name="Xu C."/>
            <person name="Bowers J.E."/>
            <person name="Van der Hulst R."/>
            <person name="Ayyampalayam S."/>
            <person name="Mercati F."/>
            <person name="Riccardi P."/>
            <person name="McKain M.R."/>
            <person name="Kakrana A."/>
            <person name="Tang H."/>
            <person name="Ray J."/>
            <person name="Groenendijk J."/>
            <person name="Arikit S."/>
            <person name="Mathioni S.M."/>
            <person name="Nakano M."/>
            <person name="Shan H."/>
            <person name="Telgmann-Rauber A."/>
            <person name="Kanno A."/>
            <person name="Yue Z."/>
            <person name="Chen H."/>
            <person name="Li W."/>
            <person name="Chen Y."/>
            <person name="Xu X."/>
            <person name="Zhang Y."/>
            <person name="Luo S."/>
            <person name="Chen H."/>
            <person name="Gao J."/>
            <person name="Mao Z."/>
            <person name="Pires J.C."/>
            <person name="Luo M."/>
            <person name="Kudrna D."/>
            <person name="Wing R.A."/>
            <person name="Meyers B.C."/>
            <person name="Yi K."/>
            <person name="Kong H."/>
            <person name="Lavrijsen P."/>
            <person name="Sunseri F."/>
            <person name="Falavigna A."/>
            <person name="Ye Y."/>
            <person name="Leebens-Mack J.H."/>
            <person name="Chen G."/>
        </authorList>
    </citation>
    <scope>NUCLEOTIDE SEQUENCE [LARGE SCALE GENOMIC DNA]</scope>
    <source>
        <strain evidence="3">cv. DH0086</strain>
    </source>
</reference>
<protein>
    <submittedName>
        <fullName evidence="2">Uncharacterized protein</fullName>
    </submittedName>
</protein>
<name>A0A5P1F623_ASPOF</name>
<evidence type="ECO:0000313" key="2">
    <source>
        <dbReference type="EMBL" id="ONK73554.1"/>
    </source>
</evidence>